<dbReference type="EMBL" id="CAWYQH010000001">
    <property type="protein sequence ID" value="CAK8671304.1"/>
    <property type="molecule type" value="Genomic_DNA"/>
</dbReference>
<protein>
    <submittedName>
        <fullName evidence="2">Uncharacterized protein</fullName>
    </submittedName>
</protein>
<feature type="region of interest" description="Disordered" evidence="1">
    <location>
        <begin position="51"/>
        <end position="81"/>
    </location>
</feature>
<name>A0ABP0EV87_CLALP</name>
<sequence length="313" mass="36046">MMSPSMGTHSTSPRNVGRQHSNVTLRTNSLGKSTVGWRNEAMWRRQQMLNENCVNQKPQEARSLSSSEDGRLKSMAPRSPNILKNYYLDQQTGEMRNSSNGKTVDRRMELGSDTFITRRSLTDDRLRRRSARESTPPSVQRQFWDHSLKTRSIAISSQHSSRQTPPYVGQNLSAGILPRISRSAENMSAYELPARYPRGQQRPTGLASGHHALLLRHRQILEASHREQQEIKWRQAHYGNPNLFFSNKEMTPNLSATYFKRTNHNQRIGQTTLPANSTSPYYVIMQKRCSQEAASLNRVNKKCKEWFNTWVED</sequence>
<accession>A0ABP0EV87</accession>
<reference evidence="2 3" key="1">
    <citation type="submission" date="2024-02" db="EMBL/GenBank/DDBJ databases">
        <authorList>
            <person name="Daric V."/>
            <person name="Darras S."/>
        </authorList>
    </citation>
    <scope>NUCLEOTIDE SEQUENCE [LARGE SCALE GENOMIC DNA]</scope>
</reference>
<keyword evidence="3" id="KW-1185">Reference proteome</keyword>
<organism evidence="2 3">
    <name type="scientific">Clavelina lepadiformis</name>
    <name type="common">Light-bulb sea squirt</name>
    <name type="synonym">Ascidia lepadiformis</name>
    <dbReference type="NCBI Taxonomy" id="159417"/>
    <lineage>
        <taxon>Eukaryota</taxon>
        <taxon>Metazoa</taxon>
        <taxon>Chordata</taxon>
        <taxon>Tunicata</taxon>
        <taxon>Ascidiacea</taxon>
        <taxon>Aplousobranchia</taxon>
        <taxon>Clavelinidae</taxon>
        <taxon>Clavelina</taxon>
    </lineage>
</organism>
<proteinExistence type="predicted"/>
<comment type="caution">
    <text evidence="2">The sequence shown here is derived from an EMBL/GenBank/DDBJ whole genome shotgun (WGS) entry which is preliminary data.</text>
</comment>
<evidence type="ECO:0000313" key="2">
    <source>
        <dbReference type="EMBL" id="CAK8671304.1"/>
    </source>
</evidence>
<gene>
    <name evidence="2" type="ORF">CVLEPA_LOCUS354</name>
</gene>
<evidence type="ECO:0000256" key="1">
    <source>
        <dbReference type="SAM" id="MobiDB-lite"/>
    </source>
</evidence>
<feature type="region of interest" description="Disordered" evidence="1">
    <location>
        <begin position="1"/>
        <end position="31"/>
    </location>
</feature>
<feature type="compositionally biased region" description="Polar residues" evidence="1">
    <location>
        <begin position="51"/>
        <end position="67"/>
    </location>
</feature>
<dbReference type="Proteomes" id="UP001642483">
    <property type="component" value="Unassembled WGS sequence"/>
</dbReference>
<evidence type="ECO:0000313" key="3">
    <source>
        <dbReference type="Proteomes" id="UP001642483"/>
    </source>
</evidence>